<keyword evidence="1" id="KW-1185">Reference proteome</keyword>
<protein>
    <submittedName>
        <fullName evidence="2">Uncharacterized protein</fullName>
    </submittedName>
</protein>
<dbReference type="WBParaSite" id="nRc.2.0.1.t31456-RA">
    <property type="protein sequence ID" value="nRc.2.0.1.t31456-RA"/>
    <property type="gene ID" value="nRc.2.0.1.g31456"/>
</dbReference>
<organism evidence="1 2">
    <name type="scientific">Romanomermis culicivorax</name>
    <name type="common">Nematode worm</name>
    <dbReference type="NCBI Taxonomy" id="13658"/>
    <lineage>
        <taxon>Eukaryota</taxon>
        <taxon>Metazoa</taxon>
        <taxon>Ecdysozoa</taxon>
        <taxon>Nematoda</taxon>
        <taxon>Enoplea</taxon>
        <taxon>Dorylaimia</taxon>
        <taxon>Mermithida</taxon>
        <taxon>Mermithoidea</taxon>
        <taxon>Mermithidae</taxon>
        <taxon>Romanomermis</taxon>
    </lineage>
</organism>
<dbReference type="AlphaFoldDB" id="A0A915JYC8"/>
<name>A0A915JYC8_ROMCU</name>
<proteinExistence type="predicted"/>
<accession>A0A915JYC8</accession>
<evidence type="ECO:0000313" key="1">
    <source>
        <dbReference type="Proteomes" id="UP000887565"/>
    </source>
</evidence>
<evidence type="ECO:0000313" key="2">
    <source>
        <dbReference type="WBParaSite" id="nRc.2.0.1.t31456-RA"/>
    </source>
</evidence>
<sequence>MKPVSPIPYPKPCCSTSCSSSSAAAIGVSRFSKFCPQQSPTLLARKALLKKVQKREMQKLRSVLPRSSLSKFRVQSSETRKICRRQRKIDDDLAVVLGAVHYIGQLQTAILVRIQAGTLPPDALTNIQPVRTLQKSSIIKSLSSVDSGRR</sequence>
<reference evidence="2" key="1">
    <citation type="submission" date="2022-11" db="UniProtKB">
        <authorList>
            <consortium name="WormBaseParasite"/>
        </authorList>
    </citation>
    <scope>IDENTIFICATION</scope>
</reference>
<dbReference type="Proteomes" id="UP000887565">
    <property type="component" value="Unplaced"/>
</dbReference>